<comment type="caution">
    <text evidence="1">The sequence shown here is derived from an EMBL/GenBank/DDBJ whole genome shotgun (WGS) entry which is preliminary data.</text>
</comment>
<evidence type="ECO:0000313" key="1">
    <source>
        <dbReference type="EMBL" id="KAG8192660.1"/>
    </source>
</evidence>
<dbReference type="Proteomes" id="UP000827092">
    <property type="component" value="Unassembled WGS sequence"/>
</dbReference>
<gene>
    <name evidence="1" type="ORF">JTE90_009690</name>
</gene>
<dbReference type="AlphaFoldDB" id="A0AAV6V7D2"/>
<evidence type="ECO:0000313" key="2">
    <source>
        <dbReference type="Proteomes" id="UP000827092"/>
    </source>
</evidence>
<organism evidence="1 2">
    <name type="scientific">Oedothorax gibbosus</name>
    <dbReference type="NCBI Taxonomy" id="931172"/>
    <lineage>
        <taxon>Eukaryota</taxon>
        <taxon>Metazoa</taxon>
        <taxon>Ecdysozoa</taxon>
        <taxon>Arthropoda</taxon>
        <taxon>Chelicerata</taxon>
        <taxon>Arachnida</taxon>
        <taxon>Araneae</taxon>
        <taxon>Araneomorphae</taxon>
        <taxon>Entelegynae</taxon>
        <taxon>Araneoidea</taxon>
        <taxon>Linyphiidae</taxon>
        <taxon>Erigoninae</taxon>
        <taxon>Oedothorax</taxon>
    </lineage>
</organism>
<reference evidence="1 2" key="1">
    <citation type="journal article" date="2022" name="Nat. Ecol. Evol.">
        <title>A masculinizing supergene underlies an exaggerated male reproductive morph in a spider.</title>
        <authorList>
            <person name="Hendrickx F."/>
            <person name="De Corte Z."/>
            <person name="Sonet G."/>
            <person name="Van Belleghem S.M."/>
            <person name="Kostlbacher S."/>
            <person name="Vangestel C."/>
        </authorList>
    </citation>
    <scope>NUCLEOTIDE SEQUENCE [LARGE SCALE GENOMIC DNA]</scope>
    <source>
        <strain evidence="1">W744_W776</strain>
    </source>
</reference>
<name>A0AAV6V7D2_9ARAC</name>
<proteinExistence type="predicted"/>
<protein>
    <submittedName>
        <fullName evidence="1">Uncharacterized protein</fullName>
    </submittedName>
</protein>
<dbReference type="EMBL" id="JAFNEN010000136">
    <property type="protein sequence ID" value="KAG8192660.1"/>
    <property type="molecule type" value="Genomic_DNA"/>
</dbReference>
<accession>A0AAV6V7D2</accession>
<sequence>MAAIRKLLFAQFRSGFSPKRCCLHGYHTFCSNTTNFPSSLSSFLADFAVVERPRRRMPFWNSSLASWTRQLVLSRFLEQRQSAHGSLELRGLLMAPSHGAVFGYFNNGFFNVAVDPSNNKEEPMHASLCLVKWFPIVTYKHRNMTTRLRLPDYDSPIMTPQSRLLNYDYPIIRQFRQNWSVSVPGYPGCDQFVDSGLWRDGSVLMHMQ</sequence>
<keyword evidence="2" id="KW-1185">Reference proteome</keyword>